<accession>A0A0F9IGC8</accession>
<protein>
    <submittedName>
        <fullName evidence="3">Uncharacterized protein</fullName>
    </submittedName>
</protein>
<dbReference type="AlphaFoldDB" id="A0A0F9IGC8"/>
<dbReference type="EMBL" id="LAZR01019364">
    <property type="protein sequence ID" value="KKL92820.1"/>
    <property type="molecule type" value="Genomic_DNA"/>
</dbReference>
<comment type="caution">
    <text evidence="3">The sequence shown here is derived from an EMBL/GenBank/DDBJ whole genome shotgun (WGS) entry which is preliminary data.</text>
</comment>
<gene>
    <name evidence="3" type="ORF">LCGC14_1880870</name>
</gene>
<feature type="transmembrane region" description="Helical" evidence="2">
    <location>
        <begin position="215"/>
        <end position="238"/>
    </location>
</feature>
<evidence type="ECO:0000313" key="3">
    <source>
        <dbReference type="EMBL" id="KKL92820.1"/>
    </source>
</evidence>
<evidence type="ECO:0000256" key="1">
    <source>
        <dbReference type="SAM" id="MobiDB-lite"/>
    </source>
</evidence>
<feature type="transmembrane region" description="Helical" evidence="2">
    <location>
        <begin position="127"/>
        <end position="147"/>
    </location>
</feature>
<feature type="transmembrane region" description="Helical" evidence="2">
    <location>
        <begin position="183"/>
        <end position="203"/>
    </location>
</feature>
<reference evidence="3" key="1">
    <citation type="journal article" date="2015" name="Nature">
        <title>Complex archaea that bridge the gap between prokaryotes and eukaryotes.</title>
        <authorList>
            <person name="Spang A."/>
            <person name="Saw J.H."/>
            <person name="Jorgensen S.L."/>
            <person name="Zaremba-Niedzwiedzka K."/>
            <person name="Martijn J."/>
            <person name="Lind A.E."/>
            <person name="van Eijk R."/>
            <person name="Schleper C."/>
            <person name="Guy L."/>
            <person name="Ettema T.J."/>
        </authorList>
    </citation>
    <scope>NUCLEOTIDE SEQUENCE</scope>
</reference>
<feature type="transmembrane region" description="Helical" evidence="2">
    <location>
        <begin position="21"/>
        <end position="39"/>
    </location>
</feature>
<name>A0A0F9IGC8_9ZZZZ</name>
<proteinExistence type="predicted"/>
<keyword evidence="2" id="KW-1133">Transmembrane helix</keyword>
<keyword evidence="2" id="KW-0472">Membrane</keyword>
<feature type="region of interest" description="Disordered" evidence="1">
    <location>
        <begin position="246"/>
        <end position="265"/>
    </location>
</feature>
<sequence length="265" mass="29403">MPCEPMKPRSTKFARRSLQVIGVWGGLAAGVAAVLNIHAAPDKRAIVAMGVGLIVIWCVLGGVTMRLLRDRFVRWARRLRIGWRLRFVLLCIAMALLEEAVTTSLTNAAPLLGAVSDAARITKSKNYFEVISGSVVAFIPWFICWAWMLGRYDFKPLEIMLIAGVTGTLAETITFGPQNLAGIGMWTFVYGLMVYLPAHTVPLGREVRRARWWHWIVAVLLPLIFIVPFVIYVIVAAVRKIVSSFSGGGSAEVTDTEPIEQRRHT</sequence>
<feature type="transmembrane region" description="Helical" evidence="2">
    <location>
        <begin position="45"/>
        <end position="67"/>
    </location>
</feature>
<organism evidence="3">
    <name type="scientific">marine sediment metagenome</name>
    <dbReference type="NCBI Taxonomy" id="412755"/>
    <lineage>
        <taxon>unclassified sequences</taxon>
        <taxon>metagenomes</taxon>
        <taxon>ecological metagenomes</taxon>
    </lineage>
</organism>
<evidence type="ECO:0000256" key="2">
    <source>
        <dbReference type="SAM" id="Phobius"/>
    </source>
</evidence>
<keyword evidence="2" id="KW-0812">Transmembrane</keyword>